<dbReference type="PANTHER" id="PTHR35726:SF5">
    <property type="match status" value="1"/>
</dbReference>
<sequence length="125" mass="13400">MEDTADSEADSVRPEVSATFGSGDDGDDGDAESCSCDGSEVSGSRADVRNDRDTSDQWKDPCQRSSVVWTSDPEDGHLLLDVDEEEESWVDSGGTGSGGGDLSKEEMDAMEDKVFWETCMAIGYP</sequence>
<reference evidence="2 3" key="1">
    <citation type="submission" date="2024-11" db="EMBL/GenBank/DDBJ databases">
        <title>Chromosome-level genome assembly of Eucalyptus globulus Labill. provides insights into its genome evolution.</title>
        <authorList>
            <person name="Li X."/>
        </authorList>
    </citation>
    <scope>NUCLEOTIDE SEQUENCE [LARGE SCALE GENOMIC DNA]</scope>
    <source>
        <strain evidence="2">CL2024</strain>
        <tissue evidence="2">Fresh tender leaves</tissue>
    </source>
</reference>
<dbReference type="EMBL" id="JBJKBG010000008">
    <property type="protein sequence ID" value="KAL3727473.1"/>
    <property type="molecule type" value="Genomic_DNA"/>
</dbReference>
<dbReference type="AlphaFoldDB" id="A0ABD3JKK1"/>
<organism evidence="2 3">
    <name type="scientific">Eucalyptus globulus</name>
    <name type="common">Tasmanian blue gum</name>
    <dbReference type="NCBI Taxonomy" id="34317"/>
    <lineage>
        <taxon>Eukaryota</taxon>
        <taxon>Viridiplantae</taxon>
        <taxon>Streptophyta</taxon>
        <taxon>Embryophyta</taxon>
        <taxon>Tracheophyta</taxon>
        <taxon>Spermatophyta</taxon>
        <taxon>Magnoliopsida</taxon>
        <taxon>eudicotyledons</taxon>
        <taxon>Gunneridae</taxon>
        <taxon>Pentapetalae</taxon>
        <taxon>rosids</taxon>
        <taxon>malvids</taxon>
        <taxon>Myrtales</taxon>
        <taxon>Myrtaceae</taxon>
        <taxon>Myrtoideae</taxon>
        <taxon>Eucalypteae</taxon>
        <taxon>Eucalyptus</taxon>
    </lineage>
</organism>
<evidence type="ECO:0000313" key="2">
    <source>
        <dbReference type="EMBL" id="KAL3727473.1"/>
    </source>
</evidence>
<feature type="region of interest" description="Disordered" evidence="1">
    <location>
        <begin position="1"/>
        <end position="106"/>
    </location>
</feature>
<dbReference type="PANTHER" id="PTHR35726">
    <property type="entry name" value="GLUTAMIC ACID-RICH PROTEIN-LIKE"/>
    <property type="match status" value="1"/>
</dbReference>
<accession>A0ABD3JKK1</accession>
<name>A0ABD3JKK1_EUCGL</name>
<keyword evidence="3" id="KW-1185">Reference proteome</keyword>
<gene>
    <name evidence="2" type="ORF">ACJRO7_032235</name>
</gene>
<dbReference type="Proteomes" id="UP001634007">
    <property type="component" value="Unassembled WGS sequence"/>
</dbReference>
<feature type="compositionally biased region" description="Basic and acidic residues" evidence="1">
    <location>
        <begin position="46"/>
        <end position="62"/>
    </location>
</feature>
<evidence type="ECO:0000313" key="3">
    <source>
        <dbReference type="Proteomes" id="UP001634007"/>
    </source>
</evidence>
<evidence type="ECO:0000256" key="1">
    <source>
        <dbReference type="SAM" id="MobiDB-lite"/>
    </source>
</evidence>
<comment type="caution">
    <text evidence="2">The sequence shown here is derived from an EMBL/GenBank/DDBJ whole genome shotgun (WGS) entry which is preliminary data.</text>
</comment>
<proteinExistence type="predicted"/>
<protein>
    <submittedName>
        <fullName evidence="2">Uncharacterized protein</fullName>
    </submittedName>
</protein>